<protein>
    <submittedName>
        <fullName evidence="1">Uncharacterized protein</fullName>
    </submittedName>
</protein>
<keyword evidence="2" id="KW-1185">Reference proteome</keyword>
<evidence type="ECO:0000313" key="2">
    <source>
        <dbReference type="Proteomes" id="UP000026915"/>
    </source>
</evidence>
<sequence length="74" mass="8722">MRYRDLKYKSEYIGNRMLEEHFVMKVSIALVKVSRLEESSSLDSPLEGGVVQRVLELFMLNTEKGDLHMYNLRK</sequence>
<accession>A0A061FXI6</accession>
<evidence type="ECO:0000313" key="1">
    <source>
        <dbReference type="EMBL" id="EOY21758.1"/>
    </source>
</evidence>
<gene>
    <name evidence="1" type="ORF">TCM_013866</name>
</gene>
<name>A0A061FXI6_THECC</name>
<dbReference type="HOGENOM" id="CLU_2692761_0_0_1"/>
<organism evidence="1 2">
    <name type="scientific">Theobroma cacao</name>
    <name type="common">Cacao</name>
    <name type="synonym">Cocoa</name>
    <dbReference type="NCBI Taxonomy" id="3641"/>
    <lineage>
        <taxon>Eukaryota</taxon>
        <taxon>Viridiplantae</taxon>
        <taxon>Streptophyta</taxon>
        <taxon>Embryophyta</taxon>
        <taxon>Tracheophyta</taxon>
        <taxon>Spermatophyta</taxon>
        <taxon>Magnoliopsida</taxon>
        <taxon>eudicotyledons</taxon>
        <taxon>Gunneridae</taxon>
        <taxon>Pentapetalae</taxon>
        <taxon>rosids</taxon>
        <taxon>malvids</taxon>
        <taxon>Malvales</taxon>
        <taxon>Malvaceae</taxon>
        <taxon>Byttnerioideae</taxon>
        <taxon>Theobroma</taxon>
    </lineage>
</organism>
<dbReference type="EMBL" id="CM001881">
    <property type="protein sequence ID" value="EOY21758.1"/>
    <property type="molecule type" value="Genomic_DNA"/>
</dbReference>
<dbReference type="AlphaFoldDB" id="A0A061FXI6"/>
<dbReference type="Proteomes" id="UP000026915">
    <property type="component" value="Chromosome 3"/>
</dbReference>
<dbReference type="Gramene" id="EOY21758">
    <property type="protein sequence ID" value="EOY21758"/>
    <property type="gene ID" value="TCM_013866"/>
</dbReference>
<reference evidence="1 2" key="1">
    <citation type="journal article" date="2013" name="Genome Biol.">
        <title>The genome sequence of the most widely cultivated cacao type and its use to identify candidate genes regulating pod color.</title>
        <authorList>
            <person name="Motamayor J.C."/>
            <person name="Mockaitis K."/>
            <person name="Schmutz J."/>
            <person name="Haiminen N."/>
            <person name="Iii D.L."/>
            <person name="Cornejo O."/>
            <person name="Findley S.D."/>
            <person name="Zheng P."/>
            <person name="Utro F."/>
            <person name="Royaert S."/>
            <person name="Saski C."/>
            <person name="Jenkins J."/>
            <person name="Podicheti R."/>
            <person name="Zhao M."/>
            <person name="Scheffler B.E."/>
            <person name="Stack J.C."/>
            <person name="Feltus F.A."/>
            <person name="Mustiga G.M."/>
            <person name="Amores F."/>
            <person name="Phillips W."/>
            <person name="Marelli J.P."/>
            <person name="May G.D."/>
            <person name="Shapiro H."/>
            <person name="Ma J."/>
            <person name="Bustamante C.D."/>
            <person name="Schnell R.J."/>
            <person name="Main D."/>
            <person name="Gilbert D."/>
            <person name="Parida L."/>
            <person name="Kuhn D.N."/>
        </authorList>
    </citation>
    <scope>NUCLEOTIDE SEQUENCE [LARGE SCALE GENOMIC DNA]</scope>
    <source>
        <strain evidence="2">cv. Matina 1-6</strain>
    </source>
</reference>
<dbReference type="InParanoid" id="A0A061FXI6"/>
<proteinExistence type="predicted"/>